<accession>A0ABV6PY17</accession>
<gene>
    <name evidence="1" type="ORF">ACFFFP_00855</name>
</gene>
<proteinExistence type="predicted"/>
<evidence type="ECO:0000313" key="2">
    <source>
        <dbReference type="Proteomes" id="UP001589830"/>
    </source>
</evidence>
<dbReference type="RefSeq" id="WP_188847469.1">
    <property type="nucleotide sequence ID" value="NZ_BMPJ01000014.1"/>
</dbReference>
<keyword evidence="2" id="KW-1185">Reference proteome</keyword>
<evidence type="ECO:0000313" key="1">
    <source>
        <dbReference type="EMBL" id="MFC0594742.1"/>
    </source>
</evidence>
<reference evidence="1 2" key="1">
    <citation type="submission" date="2024-09" db="EMBL/GenBank/DDBJ databases">
        <authorList>
            <person name="Sun Q."/>
            <person name="Mori K."/>
        </authorList>
    </citation>
    <scope>NUCLEOTIDE SEQUENCE [LARGE SCALE GENOMIC DNA]</scope>
    <source>
        <strain evidence="1 2">NCAIM B.02340</strain>
    </source>
</reference>
<name>A0ABV6PY17_9DEIN</name>
<comment type="caution">
    <text evidence="1">The sequence shown here is derived from an EMBL/GenBank/DDBJ whole genome shotgun (WGS) entry which is preliminary data.</text>
</comment>
<dbReference type="Proteomes" id="UP001589830">
    <property type="component" value="Unassembled WGS sequence"/>
</dbReference>
<dbReference type="EMBL" id="JBHLTW010000003">
    <property type="protein sequence ID" value="MFC0594742.1"/>
    <property type="molecule type" value="Genomic_DNA"/>
</dbReference>
<dbReference type="Gene3D" id="2.170.120.30">
    <property type="match status" value="1"/>
</dbReference>
<dbReference type="InterPro" id="IPR053154">
    <property type="entry name" value="c-di-AMP_regulator"/>
</dbReference>
<protein>
    <submittedName>
        <fullName evidence="1">YbbR-like domain-containing protein</fullName>
    </submittedName>
</protein>
<sequence>MRDWLGFLLALLIAFALWQSLREQAPVVERALSVPLQVVGLEEQAVAEGVPREVLLRLRGPAPLVEGENLPVSAYLDLSEVDGGFNREVRVVVPQGVEVVEVRPARVEGRVEALLARTLPVEVHAPGFLVETEPKAVTARGPRSQVEVAVSALGLDLGAEEVLLTAFSSQGPLPQVVLSPERVRVVARRPLLFAKEVALKLALPEGFRLLDYTPKTLRVVGPRDLLEGLQEVEARPQGRLTPGEVEVALDLGLPPGVEAVGRVWARLRLALE</sequence>
<organism evidence="1 2">
    <name type="scientific">Thermus composti</name>
    <dbReference type="NCBI Taxonomy" id="532059"/>
    <lineage>
        <taxon>Bacteria</taxon>
        <taxon>Thermotogati</taxon>
        <taxon>Deinococcota</taxon>
        <taxon>Deinococci</taxon>
        <taxon>Thermales</taxon>
        <taxon>Thermaceae</taxon>
        <taxon>Thermus</taxon>
    </lineage>
</organism>
<dbReference type="PANTHER" id="PTHR37804:SF1">
    <property type="entry name" value="CDAA REGULATORY PROTEIN CDAR"/>
    <property type="match status" value="1"/>
</dbReference>
<dbReference type="PANTHER" id="PTHR37804">
    <property type="entry name" value="CDAA REGULATORY PROTEIN CDAR"/>
    <property type="match status" value="1"/>
</dbReference>